<organism evidence="2 3">
    <name type="scientific">Elysia chlorotica</name>
    <name type="common">Eastern emerald elysia</name>
    <name type="synonym">Sea slug</name>
    <dbReference type="NCBI Taxonomy" id="188477"/>
    <lineage>
        <taxon>Eukaryota</taxon>
        <taxon>Metazoa</taxon>
        <taxon>Spiralia</taxon>
        <taxon>Lophotrochozoa</taxon>
        <taxon>Mollusca</taxon>
        <taxon>Gastropoda</taxon>
        <taxon>Heterobranchia</taxon>
        <taxon>Euthyneura</taxon>
        <taxon>Panpulmonata</taxon>
        <taxon>Sacoglossa</taxon>
        <taxon>Placobranchoidea</taxon>
        <taxon>Plakobranchidae</taxon>
        <taxon>Elysia</taxon>
    </lineage>
</organism>
<reference evidence="2 3" key="1">
    <citation type="submission" date="2019-01" db="EMBL/GenBank/DDBJ databases">
        <title>A draft genome assembly of the solar-powered sea slug Elysia chlorotica.</title>
        <authorList>
            <person name="Cai H."/>
            <person name="Li Q."/>
            <person name="Fang X."/>
            <person name="Li J."/>
            <person name="Curtis N.E."/>
            <person name="Altenburger A."/>
            <person name="Shibata T."/>
            <person name="Feng M."/>
            <person name="Maeda T."/>
            <person name="Schwartz J.A."/>
            <person name="Shigenobu S."/>
            <person name="Lundholm N."/>
            <person name="Nishiyama T."/>
            <person name="Yang H."/>
            <person name="Hasebe M."/>
            <person name="Li S."/>
            <person name="Pierce S.K."/>
            <person name="Wang J."/>
        </authorList>
    </citation>
    <scope>NUCLEOTIDE SEQUENCE [LARGE SCALE GENOMIC DNA]</scope>
    <source>
        <strain evidence="2">EC2010</strain>
        <tissue evidence="2">Whole organism of an adult</tissue>
    </source>
</reference>
<evidence type="ECO:0000313" key="3">
    <source>
        <dbReference type="Proteomes" id="UP000271974"/>
    </source>
</evidence>
<gene>
    <name evidence="2" type="ORF">EGW08_020840</name>
</gene>
<feature type="non-terminal residue" evidence="2">
    <location>
        <position position="1"/>
    </location>
</feature>
<feature type="non-terminal residue" evidence="2">
    <location>
        <position position="706"/>
    </location>
</feature>
<dbReference type="InterPro" id="IPR049885">
    <property type="entry name" value="MTCL1-3"/>
</dbReference>
<dbReference type="STRING" id="188477.A0A433SQ83"/>
<feature type="region of interest" description="Disordered" evidence="1">
    <location>
        <begin position="346"/>
        <end position="377"/>
    </location>
</feature>
<proteinExistence type="predicted"/>
<dbReference type="EMBL" id="RQTK01001220">
    <property type="protein sequence ID" value="RUS71399.1"/>
    <property type="molecule type" value="Genomic_DNA"/>
</dbReference>
<feature type="region of interest" description="Disordered" evidence="1">
    <location>
        <begin position="552"/>
        <end position="572"/>
    </location>
</feature>
<sequence length="706" mass="82638">SDKIFKHGLDEGLPTSSHEGQVKTEESDEQRKLKEELKRREVELETVKQRLVEMEGRVQDLEAEKELEKNKTSHSEKQEEVKTETKDEGKKPDDHQACDKNIEEMQSSHKKDLDSVRKKLGELEAKLEDKENQCVRLTSDNKGLRERLKTSAQEDDGKSQREKELAVLEQDLEAAERELEETREDNRELKRQVMEMRNEMDEMSDSFRESELDEFREMQRELEMASKNCRILQFKLRKSERKNIQTEEDRANYEDKLRQLEAQFDSQDARSHIQVLEEELRIAKEVSVRLHDELDIVEDKRLKAMEENRHLTELLEHTDKRQFRMEMEIDKLRDMVCDLKQQLKEANAGELTPNSQDSSDRKPPSLGSIGQQGSKDYDISQLMKDLYDSMERENDLKDQLKFSEEEAKMMRRRVSDMDEENESLRVQLQRMSEKASKHKKREKEKDKQLEEERREREALASHMATNAEDDNLILVVGADGSDVISGDEPIPVSQRKDSTDEDLMNVMQMRIQLEMLEQELMNSHKKLDEMDLENENLQEEVKFLQGRLSAYESQGSVSREPPPEGSGDAAESYWEEKVRELAAEADDLRWKLIEREREMERMAMTRQHHTGRKQQERLKKSRSLEAQPTQREGPPQVSVHSCDLNELRDLRRQLAHAQSETAQAKKALQEAEEKVVQLQEELSEVKGRSQVPSVQTDDAALENIEL</sequence>
<feature type="region of interest" description="Disordered" evidence="1">
    <location>
        <begin position="603"/>
        <end position="641"/>
    </location>
</feature>
<feature type="region of interest" description="Disordered" evidence="1">
    <location>
        <begin position="411"/>
        <end position="460"/>
    </location>
</feature>
<evidence type="ECO:0000256" key="1">
    <source>
        <dbReference type="SAM" id="MobiDB-lite"/>
    </source>
</evidence>
<dbReference type="PANTHER" id="PTHR15742">
    <property type="entry name" value="GIRDIN"/>
    <property type="match status" value="1"/>
</dbReference>
<feature type="compositionally biased region" description="Basic and acidic residues" evidence="1">
    <location>
        <begin position="443"/>
        <end position="459"/>
    </location>
</feature>
<feature type="compositionally biased region" description="Basic and acidic residues" evidence="1">
    <location>
        <begin position="1"/>
        <end position="10"/>
    </location>
</feature>
<feature type="compositionally biased region" description="Basic and acidic residues" evidence="1">
    <location>
        <begin position="20"/>
        <end position="133"/>
    </location>
</feature>
<dbReference type="OrthoDB" id="10036174at2759"/>
<dbReference type="AlphaFoldDB" id="A0A433SQ83"/>
<dbReference type="Proteomes" id="UP000271974">
    <property type="component" value="Unassembled WGS sequence"/>
</dbReference>
<feature type="compositionally biased region" description="Basic and acidic residues" evidence="1">
    <location>
        <begin position="155"/>
        <end position="164"/>
    </location>
</feature>
<dbReference type="PANTHER" id="PTHR15742:SF5">
    <property type="entry name" value="GIRDIN"/>
    <property type="match status" value="1"/>
</dbReference>
<feature type="region of interest" description="Disordered" evidence="1">
    <location>
        <begin position="653"/>
        <end position="706"/>
    </location>
</feature>
<protein>
    <submittedName>
        <fullName evidence="2">Uncharacterized protein</fullName>
    </submittedName>
</protein>
<evidence type="ECO:0000313" key="2">
    <source>
        <dbReference type="EMBL" id="RUS71399.1"/>
    </source>
</evidence>
<keyword evidence="3" id="KW-1185">Reference proteome</keyword>
<comment type="caution">
    <text evidence="2">The sequence shown here is derived from an EMBL/GenBank/DDBJ whole genome shotgun (WGS) entry which is preliminary data.</text>
</comment>
<feature type="region of interest" description="Disordered" evidence="1">
    <location>
        <begin position="1"/>
        <end position="164"/>
    </location>
</feature>
<accession>A0A433SQ83</accession>
<name>A0A433SQ83_ELYCH</name>